<organism evidence="3 4">
    <name type="scientific">Sporosarcina limicola</name>
    <dbReference type="NCBI Taxonomy" id="34101"/>
    <lineage>
        <taxon>Bacteria</taxon>
        <taxon>Bacillati</taxon>
        <taxon>Bacillota</taxon>
        <taxon>Bacilli</taxon>
        <taxon>Bacillales</taxon>
        <taxon>Caryophanaceae</taxon>
        <taxon>Sporosarcina</taxon>
    </lineage>
</organism>
<proteinExistence type="predicted"/>
<dbReference type="Proteomes" id="UP000658225">
    <property type="component" value="Unassembled WGS sequence"/>
</dbReference>
<keyword evidence="2" id="KW-0732">Signal</keyword>
<reference evidence="3" key="1">
    <citation type="submission" date="2020-10" db="EMBL/GenBank/DDBJ databases">
        <title>Genomic Encyclopedia of Type Strains, Phase IV (KMG-IV): sequencing the most valuable type-strain genomes for metagenomic binning, comparative biology and taxonomic classification.</title>
        <authorList>
            <person name="Goeker M."/>
        </authorList>
    </citation>
    <scope>NUCLEOTIDE SEQUENCE</scope>
    <source>
        <strain evidence="3">DSM 13886</strain>
    </source>
</reference>
<feature type="chain" id="PRO_5039183229" description="Lipoprotein" evidence="2">
    <location>
        <begin position="24"/>
        <end position="222"/>
    </location>
</feature>
<dbReference type="RefSeq" id="WP_192598515.1">
    <property type="nucleotide sequence ID" value="NZ_JADBEL010000008.1"/>
</dbReference>
<evidence type="ECO:0000313" key="3">
    <source>
        <dbReference type="EMBL" id="MBE1554757.1"/>
    </source>
</evidence>
<sequence>MRQRKPLIFILLATLLFSGCVKNGTSSDKSTALNNSSSANGNKATSGKNTTQTAMADFFLPDGSKAHFEGEGNEFAELDIEVARLIENYVVIHENNGGSIVRYVYKIEEDTIQVLDNITVGTKKDVPSKEEMDAMKPIGIYLKMPFEKGVSFDKWTIIDIDATVETPYKKFEHAIVIEMKDKDFVNRKYLVEGYGEVKRESVMQVEGEEDFVVTSKLKLVDK</sequence>
<protein>
    <recommendedName>
        <fullName evidence="5">Lipoprotein</fullName>
    </recommendedName>
</protein>
<evidence type="ECO:0000313" key="4">
    <source>
        <dbReference type="Proteomes" id="UP000658225"/>
    </source>
</evidence>
<gene>
    <name evidence="3" type="ORF">H4683_001835</name>
</gene>
<evidence type="ECO:0000256" key="2">
    <source>
        <dbReference type="SAM" id="SignalP"/>
    </source>
</evidence>
<dbReference type="EMBL" id="JADBEL010000008">
    <property type="protein sequence ID" value="MBE1554757.1"/>
    <property type="molecule type" value="Genomic_DNA"/>
</dbReference>
<comment type="caution">
    <text evidence="3">The sequence shown here is derived from an EMBL/GenBank/DDBJ whole genome shotgun (WGS) entry which is preliminary data.</text>
</comment>
<feature type="signal peptide" evidence="2">
    <location>
        <begin position="1"/>
        <end position="23"/>
    </location>
</feature>
<dbReference type="AlphaFoldDB" id="A0A927MKS2"/>
<name>A0A927MKS2_9BACL</name>
<accession>A0A927MKS2</accession>
<feature type="region of interest" description="Disordered" evidence="1">
    <location>
        <begin position="25"/>
        <end position="49"/>
    </location>
</feature>
<evidence type="ECO:0008006" key="5">
    <source>
        <dbReference type="Google" id="ProtNLM"/>
    </source>
</evidence>
<evidence type="ECO:0000256" key="1">
    <source>
        <dbReference type="SAM" id="MobiDB-lite"/>
    </source>
</evidence>
<dbReference type="PROSITE" id="PS51257">
    <property type="entry name" value="PROKAR_LIPOPROTEIN"/>
    <property type="match status" value="1"/>
</dbReference>
<keyword evidence="4" id="KW-1185">Reference proteome</keyword>